<dbReference type="Pfam" id="PF00588">
    <property type="entry name" value="SpoU_methylase"/>
    <property type="match status" value="1"/>
</dbReference>
<comment type="function">
    <text evidence="7">Catalyzes the 2'-O methylation of guanosine at position 18 in tRNA.</text>
</comment>
<dbReference type="RefSeq" id="WP_148062823.1">
    <property type="nucleotide sequence ID" value="NZ_VRYZ01000001.1"/>
</dbReference>
<keyword evidence="1 7" id="KW-0820">tRNA-binding</keyword>
<dbReference type="NCBIfam" id="NF008295">
    <property type="entry name" value="PRK11081.1"/>
    <property type="match status" value="1"/>
</dbReference>
<dbReference type="GO" id="GO:0141100">
    <property type="term" value="F:tRNA (guanine(18)-2'-O)-methyltransferase activity"/>
    <property type="evidence" value="ECO:0007669"/>
    <property type="project" value="UniProtKB-UniRule"/>
</dbReference>
<evidence type="ECO:0000256" key="2">
    <source>
        <dbReference type="ARBA" id="ARBA00022603"/>
    </source>
</evidence>
<sequence>MTPERSARLRAVLARRQPDLTLITDFVNKQRNLSAIVRNCDAAGIMQVHAVLGEEHFRAFRGTAMGSHRWVDVQRHAAAEDAIDPLQSRGFQVLAAHLGEGARDYRDVDYCRPTAILLGAERRGVSVAAQTRVDGFITVPMMGMVESFNVSVAAGIILAEAQRQRSAAGLYDQRRIDEATYRRLLFEWAYPDLRDYCEQRGLAYPPIDDSGELIDPSGWYAAVREGRAPLADTETGATT</sequence>
<keyword evidence="5 7" id="KW-0819">tRNA processing</keyword>
<feature type="domain" description="RNA methyltransferase SpoU/TrmH type C-terminal" evidence="9">
    <location>
        <begin position="163"/>
        <end position="215"/>
    </location>
</feature>
<dbReference type="SUPFAM" id="SSF75217">
    <property type="entry name" value="alpha/beta knot"/>
    <property type="match status" value="1"/>
</dbReference>
<keyword evidence="11" id="KW-1185">Reference proteome</keyword>
<evidence type="ECO:0000256" key="1">
    <source>
        <dbReference type="ARBA" id="ARBA00022555"/>
    </source>
</evidence>
<keyword evidence="3 7" id="KW-0808">Transferase</keyword>
<comment type="caution">
    <text evidence="7">Lacks conserved residue(s) required for the propagation of feature annotation.</text>
</comment>
<dbReference type="InterPro" id="IPR029026">
    <property type="entry name" value="tRNA_m1G_MTases_N"/>
</dbReference>
<evidence type="ECO:0000256" key="6">
    <source>
        <dbReference type="ARBA" id="ARBA00022884"/>
    </source>
</evidence>
<reference evidence="10 11" key="1">
    <citation type="submission" date="2019-08" db="EMBL/GenBank/DDBJ databases">
        <title>Parahaliea maris sp. nov., isolated from the surface seawater.</title>
        <authorList>
            <person name="Liu Y."/>
        </authorList>
    </citation>
    <scope>NUCLEOTIDE SEQUENCE [LARGE SCALE GENOMIC DNA]</scope>
    <source>
        <strain evidence="10 11">S2-26</strain>
    </source>
</reference>
<keyword evidence="4 7" id="KW-0949">S-adenosyl-L-methionine</keyword>
<dbReference type="EC" id="2.1.1.34" evidence="7"/>
<comment type="similarity">
    <text evidence="7">Belongs to the class IV-like SAM-binding methyltransferase superfamily. RNA methyltransferase TrmH family.</text>
</comment>
<evidence type="ECO:0000313" key="11">
    <source>
        <dbReference type="Proteomes" id="UP000321933"/>
    </source>
</evidence>
<evidence type="ECO:0000256" key="5">
    <source>
        <dbReference type="ARBA" id="ARBA00022694"/>
    </source>
</evidence>
<dbReference type="HAMAP" id="MF_02060">
    <property type="entry name" value="tRNA_methyltr_TrmH"/>
    <property type="match status" value="1"/>
</dbReference>
<dbReference type="GO" id="GO:0002938">
    <property type="term" value="P:tRNA guanine ribose methylation"/>
    <property type="evidence" value="ECO:0007669"/>
    <property type="project" value="UniProtKB-UniRule"/>
</dbReference>
<dbReference type="PANTHER" id="PTHR43453:SF1">
    <property type="entry name" value="TRNA_RRNA METHYLTRANSFERASE SPOU TYPE DOMAIN-CONTAINING PROTEIN"/>
    <property type="match status" value="1"/>
</dbReference>
<feature type="domain" description="tRNA/rRNA methyltransferase SpoU type" evidence="8">
    <location>
        <begin position="20"/>
        <end position="158"/>
    </location>
</feature>
<dbReference type="InterPro" id="IPR001537">
    <property type="entry name" value="SpoU_MeTrfase"/>
</dbReference>
<comment type="caution">
    <text evidence="10">The sequence shown here is derived from an EMBL/GenBank/DDBJ whole genome shotgun (WGS) entry which is preliminary data.</text>
</comment>
<evidence type="ECO:0000256" key="4">
    <source>
        <dbReference type="ARBA" id="ARBA00022691"/>
    </source>
</evidence>
<dbReference type="CDD" id="cd18092">
    <property type="entry name" value="SpoU-like_TrmH"/>
    <property type="match status" value="1"/>
</dbReference>
<keyword evidence="2 7" id="KW-0489">Methyltransferase</keyword>
<dbReference type="InterPro" id="IPR022724">
    <property type="entry name" value="rRNA_MeTrfase_SpoU_C"/>
</dbReference>
<name>A0A5C9A277_9GAMM</name>
<evidence type="ECO:0000259" key="8">
    <source>
        <dbReference type="Pfam" id="PF00588"/>
    </source>
</evidence>
<dbReference type="Pfam" id="PF12105">
    <property type="entry name" value="SpoU_methylas_C"/>
    <property type="match status" value="1"/>
</dbReference>
<evidence type="ECO:0000313" key="10">
    <source>
        <dbReference type="EMBL" id="TXS94983.1"/>
    </source>
</evidence>
<evidence type="ECO:0000256" key="7">
    <source>
        <dbReference type="HAMAP-Rule" id="MF_02060"/>
    </source>
</evidence>
<proteinExistence type="inferred from homology"/>
<dbReference type="Proteomes" id="UP000321933">
    <property type="component" value="Unassembled WGS sequence"/>
</dbReference>
<accession>A0A5C9A277</accession>
<evidence type="ECO:0000259" key="9">
    <source>
        <dbReference type="Pfam" id="PF12105"/>
    </source>
</evidence>
<dbReference type="InterPro" id="IPR029028">
    <property type="entry name" value="Alpha/beta_knot_MTases"/>
</dbReference>
<gene>
    <name evidence="7 10" type="primary">trmH</name>
    <name evidence="10" type="ORF">FVW59_03515</name>
</gene>
<dbReference type="InterPro" id="IPR033671">
    <property type="entry name" value="TrmH"/>
</dbReference>
<dbReference type="EMBL" id="VRYZ01000001">
    <property type="protein sequence ID" value="TXS94983.1"/>
    <property type="molecule type" value="Genomic_DNA"/>
</dbReference>
<dbReference type="AlphaFoldDB" id="A0A5C9A277"/>
<dbReference type="GO" id="GO:0000049">
    <property type="term" value="F:tRNA binding"/>
    <property type="evidence" value="ECO:0007669"/>
    <property type="project" value="UniProtKB-UniRule"/>
</dbReference>
<organism evidence="10 11">
    <name type="scientific">Parahaliea aestuarii</name>
    <dbReference type="NCBI Taxonomy" id="1852021"/>
    <lineage>
        <taxon>Bacteria</taxon>
        <taxon>Pseudomonadati</taxon>
        <taxon>Pseudomonadota</taxon>
        <taxon>Gammaproteobacteria</taxon>
        <taxon>Cellvibrionales</taxon>
        <taxon>Halieaceae</taxon>
        <taxon>Parahaliea</taxon>
    </lineage>
</organism>
<evidence type="ECO:0000256" key="3">
    <source>
        <dbReference type="ARBA" id="ARBA00022679"/>
    </source>
</evidence>
<dbReference type="Gene3D" id="3.40.1280.10">
    <property type="match status" value="1"/>
</dbReference>
<protein>
    <recommendedName>
        <fullName evidence="7">tRNA (guanosine(18)-2'-O)-methyltransferase</fullName>
        <ecNumber evidence="7">2.1.1.34</ecNumber>
    </recommendedName>
    <alternativeName>
        <fullName evidence="7">tRNA [Gm18] methyltransferase</fullName>
    </alternativeName>
</protein>
<dbReference type="PANTHER" id="PTHR43453">
    <property type="entry name" value="RRNA METHYLASE-LIKE"/>
    <property type="match status" value="1"/>
</dbReference>
<comment type="catalytic activity">
    <reaction evidence="7">
        <text>guanosine(18) in tRNA + S-adenosyl-L-methionine = 2'-O-methylguanosine(18) in tRNA + S-adenosyl-L-homocysteine + H(+)</text>
        <dbReference type="Rhea" id="RHEA:20077"/>
        <dbReference type="Rhea" id="RHEA-COMP:10190"/>
        <dbReference type="Rhea" id="RHEA-COMP:10192"/>
        <dbReference type="ChEBI" id="CHEBI:15378"/>
        <dbReference type="ChEBI" id="CHEBI:57856"/>
        <dbReference type="ChEBI" id="CHEBI:59789"/>
        <dbReference type="ChEBI" id="CHEBI:74269"/>
        <dbReference type="ChEBI" id="CHEBI:74445"/>
        <dbReference type="EC" id="2.1.1.34"/>
    </reaction>
</comment>
<dbReference type="OrthoDB" id="9794400at2"/>
<keyword evidence="6 7" id="KW-0694">RNA-binding</keyword>
<feature type="binding site" evidence="7">
    <location>
        <position position="139"/>
    </location>
    <ligand>
        <name>S-adenosyl-L-methionine</name>
        <dbReference type="ChEBI" id="CHEBI:59789"/>
    </ligand>
</feature>